<comment type="caution">
    <text evidence="1">The sequence shown here is derived from an EMBL/GenBank/DDBJ whole genome shotgun (WGS) entry which is preliminary data.</text>
</comment>
<keyword evidence="1" id="KW-0808">Transferase</keyword>
<protein>
    <submittedName>
        <fullName evidence="1">Putative nucleotidyltransferase</fullName>
    </submittedName>
</protein>
<keyword evidence="2" id="KW-1185">Reference proteome</keyword>
<dbReference type="Pfam" id="PF08843">
    <property type="entry name" value="AbiEii"/>
    <property type="match status" value="1"/>
</dbReference>
<evidence type="ECO:0000313" key="1">
    <source>
        <dbReference type="EMBL" id="NYG36430.1"/>
    </source>
</evidence>
<evidence type="ECO:0000313" key="2">
    <source>
        <dbReference type="Proteomes" id="UP000592181"/>
    </source>
</evidence>
<reference evidence="1 2" key="1">
    <citation type="submission" date="2020-07" db="EMBL/GenBank/DDBJ databases">
        <title>Sequencing the genomes of 1000 actinobacteria strains.</title>
        <authorList>
            <person name="Klenk H.-P."/>
        </authorList>
    </citation>
    <scope>NUCLEOTIDE SEQUENCE [LARGE SCALE GENOMIC DNA]</scope>
    <source>
        <strain evidence="1 2">DSM 24723</strain>
    </source>
</reference>
<dbReference type="InterPro" id="IPR014942">
    <property type="entry name" value="AbiEii"/>
</dbReference>
<sequence length="269" mass="29434">MTRRFDLSSPERQGRHDVPIEVLERLDREAQAAGITLLVIGAAARDLVIHALLDQPPHRATRDVDIAVATNSLEDHRVFLSSLSTAASSAHRVTVFGVTVDVVPFGAIEQSGQVRFEDDHLLDVTGLQEADAHADHVVVEPGLEVRVAPLEALATLKLLAWRDRRADSTKDAIDLRAILDAGSEGPYEDLSWADQHALDATDSDIILAGAYRIGRVSRAMFTPPRAEPVRSVLLDDDLMIRLRRDMGGQALAYDLLSAYRAGFLGDPIR</sequence>
<dbReference type="AlphaFoldDB" id="A0A852X4Z7"/>
<dbReference type="RefSeq" id="WP_179461938.1">
    <property type="nucleotide sequence ID" value="NZ_JACBZX010000001.1"/>
</dbReference>
<dbReference type="Proteomes" id="UP000592181">
    <property type="component" value="Unassembled WGS sequence"/>
</dbReference>
<name>A0A852X4Z7_9MICO</name>
<organism evidence="1 2">
    <name type="scientific">Janibacter alkaliphilus</name>
    <dbReference type="NCBI Taxonomy" id="1069963"/>
    <lineage>
        <taxon>Bacteria</taxon>
        <taxon>Bacillati</taxon>
        <taxon>Actinomycetota</taxon>
        <taxon>Actinomycetes</taxon>
        <taxon>Micrococcales</taxon>
        <taxon>Intrasporangiaceae</taxon>
        <taxon>Janibacter</taxon>
    </lineage>
</organism>
<proteinExistence type="predicted"/>
<gene>
    <name evidence="1" type="ORF">BJY28_000899</name>
</gene>
<dbReference type="EMBL" id="JACBZX010000001">
    <property type="protein sequence ID" value="NYG36430.1"/>
    <property type="molecule type" value="Genomic_DNA"/>
</dbReference>
<dbReference type="GO" id="GO:0016740">
    <property type="term" value="F:transferase activity"/>
    <property type="evidence" value="ECO:0007669"/>
    <property type="project" value="UniProtKB-KW"/>
</dbReference>
<accession>A0A852X4Z7</accession>